<dbReference type="SUPFAM" id="SSF88723">
    <property type="entry name" value="PIN domain-like"/>
    <property type="match status" value="1"/>
</dbReference>
<dbReference type="Gene3D" id="1.10.150.20">
    <property type="entry name" value="5' to 3' exonuclease, C-terminal subdomain"/>
    <property type="match status" value="2"/>
</dbReference>
<dbReference type="InterPro" id="IPR054690">
    <property type="entry name" value="DNA_polI_exonuclease"/>
</dbReference>
<dbReference type="SUPFAM" id="SSF53098">
    <property type="entry name" value="Ribonuclease H-like"/>
    <property type="match status" value="1"/>
</dbReference>
<dbReference type="InterPro" id="IPR019760">
    <property type="entry name" value="DNA-dir_DNA_pol_A_CS"/>
</dbReference>
<dbReference type="Pfam" id="PF01367">
    <property type="entry name" value="5_3_exonuc"/>
    <property type="match status" value="1"/>
</dbReference>
<name>A0ABS2P9I3_9BACL</name>
<dbReference type="CDD" id="cd09898">
    <property type="entry name" value="H3TH_53EXO"/>
    <property type="match status" value="1"/>
</dbReference>
<dbReference type="InterPro" id="IPR001098">
    <property type="entry name" value="DNA-dir_DNA_pol_A_palm_dom"/>
</dbReference>
<dbReference type="PANTHER" id="PTHR10133:SF27">
    <property type="entry name" value="DNA POLYMERASE NU"/>
    <property type="match status" value="1"/>
</dbReference>
<dbReference type="PROSITE" id="PS00447">
    <property type="entry name" value="DNA_POLYMERASE_A"/>
    <property type="match status" value="1"/>
</dbReference>
<keyword evidence="22" id="KW-1185">Reference proteome</keyword>
<dbReference type="InterPro" id="IPR018320">
    <property type="entry name" value="DNA_polymerase_1"/>
</dbReference>
<evidence type="ECO:0000256" key="15">
    <source>
        <dbReference type="ARBA" id="ARBA00049244"/>
    </source>
</evidence>
<dbReference type="Gene3D" id="3.30.420.10">
    <property type="entry name" value="Ribonuclease H-like superfamily/Ribonuclease H"/>
    <property type="match status" value="1"/>
</dbReference>
<evidence type="ECO:0000256" key="12">
    <source>
        <dbReference type="ARBA" id="ARBA00022932"/>
    </source>
</evidence>
<evidence type="ECO:0000256" key="17">
    <source>
        <dbReference type="RuleBase" id="RU004460"/>
    </source>
</evidence>
<dbReference type="Proteomes" id="UP000741863">
    <property type="component" value="Unassembled WGS sequence"/>
</dbReference>
<feature type="domain" description="5'-3' exonuclease" evidence="19">
    <location>
        <begin position="3"/>
        <end position="262"/>
    </location>
</feature>
<evidence type="ECO:0000256" key="6">
    <source>
        <dbReference type="ARBA" id="ARBA00022695"/>
    </source>
</evidence>
<dbReference type="Pfam" id="PF02739">
    <property type="entry name" value="5_3_exonuc_N"/>
    <property type="match status" value="1"/>
</dbReference>
<evidence type="ECO:0000256" key="13">
    <source>
        <dbReference type="ARBA" id="ARBA00023125"/>
    </source>
</evidence>
<evidence type="ECO:0000313" key="21">
    <source>
        <dbReference type="EMBL" id="MBM7631801.1"/>
    </source>
</evidence>
<dbReference type="InterPro" id="IPR020046">
    <property type="entry name" value="5-3_exonucl_a-hlix_arch_N"/>
</dbReference>
<dbReference type="InterPro" id="IPR036279">
    <property type="entry name" value="5-3_exonuclease_C_sf"/>
</dbReference>
<comment type="similarity">
    <text evidence="1 17">Belongs to the DNA polymerase type-A family.</text>
</comment>
<dbReference type="SUPFAM" id="SSF56672">
    <property type="entry name" value="DNA/RNA polymerases"/>
    <property type="match status" value="1"/>
</dbReference>
<dbReference type="InterPro" id="IPR012337">
    <property type="entry name" value="RNaseH-like_sf"/>
</dbReference>
<evidence type="ECO:0000256" key="5">
    <source>
        <dbReference type="ARBA" id="ARBA00022679"/>
    </source>
</evidence>
<evidence type="ECO:0000256" key="3">
    <source>
        <dbReference type="ARBA" id="ARBA00012417"/>
    </source>
</evidence>
<comment type="caution">
    <text evidence="21">The sequence shown here is derived from an EMBL/GenBank/DDBJ whole genome shotgun (WGS) entry which is preliminary data.</text>
</comment>
<dbReference type="NCBIfam" id="NF004397">
    <property type="entry name" value="PRK05755.1"/>
    <property type="match status" value="1"/>
</dbReference>
<dbReference type="InterPro" id="IPR043502">
    <property type="entry name" value="DNA/RNA_pol_sf"/>
</dbReference>
<dbReference type="InterPro" id="IPR002421">
    <property type="entry name" value="5-3_exonuclease"/>
</dbReference>
<keyword evidence="10" id="KW-0378">Hydrolase</keyword>
<keyword evidence="6 17" id="KW-0548">Nucleotidyltransferase</keyword>
<dbReference type="PRINTS" id="PR00868">
    <property type="entry name" value="DNAPOLI"/>
</dbReference>
<dbReference type="Pfam" id="PF00476">
    <property type="entry name" value="DNA_pol_A"/>
    <property type="match status" value="1"/>
</dbReference>
<protein>
    <recommendedName>
        <fullName evidence="4 16">DNA polymerase I</fullName>
        <ecNumber evidence="3 16">2.7.7.7</ecNumber>
    </recommendedName>
</protein>
<keyword evidence="7 17" id="KW-0235">DNA replication</keyword>
<evidence type="ECO:0000256" key="16">
    <source>
        <dbReference type="NCBIfam" id="TIGR00593"/>
    </source>
</evidence>
<evidence type="ECO:0000256" key="9">
    <source>
        <dbReference type="ARBA" id="ARBA00022763"/>
    </source>
</evidence>
<dbReference type="Gene3D" id="1.20.1060.10">
    <property type="entry name" value="Taq DNA Polymerase, Chain T, domain 4"/>
    <property type="match status" value="1"/>
</dbReference>
<dbReference type="InterPro" id="IPR029060">
    <property type="entry name" value="PIN-like_dom_sf"/>
</dbReference>
<gene>
    <name evidence="17" type="primary">polA</name>
    <name evidence="21" type="ORF">JOD17_000893</name>
</gene>
<organism evidence="21 22">
    <name type="scientific">Geomicrobium sediminis</name>
    <dbReference type="NCBI Taxonomy" id="1347788"/>
    <lineage>
        <taxon>Bacteria</taxon>
        <taxon>Bacillati</taxon>
        <taxon>Bacillota</taxon>
        <taxon>Bacilli</taxon>
        <taxon>Bacillales</taxon>
        <taxon>Geomicrobium</taxon>
    </lineage>
</organism>
<keyword evidence="11" id="KW-0269">Exonuclease</keyword>
<dbReference type="InterPro" id="IPR036397">
    <property type="entry name" value="RNaseH_sf"/>
</dbReference>
<dbReference type="CDD" id="cd06140">
    <property type="entry name" value="DNA_polA_I_Bacillus_like_exo"/>
    <property type="match status" value="1"/>
</dbReference>
<feature type="domain" description="3'-5' exonuclease" evidence="18">
    <location>
        <begin position="303"/>
        <end position="470"/>
    </location>
</feature>
<evidence type="ECO:0000256" key="2">
    <source>
        <dbReference type="ARBA" id="ARBA00011541"/>
    </source>
</evidence>
<keyword evidence="8" id="KW-0540">Nuclease</keyword>
<dbReference type="SMART" id="SM00474">
    <property type="entry name" value="35EXOc"/>
    <property type="match status" value="1"/>
</dbReference>
<sequence length="880" mass="100291">MNKKLVLVDGNSIAYRAFFALPLLTNDQGVYTNAVYGFTNMLMKILEDQEPSHILIAFDAGKTTFRHEQFESYKSDREKTPPELSEQMPIIKEVLQAFQIKVTRIELYEADDIIGTLSKRGEDEGFDVRIYTGDKDLLQLVSERTHVAITKKGITNVEWFDEAHMEEVYGIPASHIPDMKGLAGDSSDNIPGIPKVGEKTALKLLKEFGNIEEVLNSSEQVSGPKLRERLTEFRDQALMSKELAVIHRESPVEESLSDLEYTGYETNDVRKLFTEYGFNSLMKHIGVDDEEQIEAKERALEEFTFHHEQEITEDMLQSPAALVIESPTENYHHAEIWGLGIVNENGSYTVPMDVALQSDDFKAWLADETKEKYVFDGKKLTVMLGWEGFDVRGIVFDTLIASYLIDPSLSSHDLANIAERREMTSVLLDEEVYGKGAKQQKPEADALNDHIARKTATIWKLQPLLKEELTTNDQWQLFETLELPLALVLSEMELEGVKVDQEQLKQMGVELDERLGQLERDIHELAGEDFNINSPKQLGPILFEKLGLPVIKKTKTGYSTAADVLEKLEGEHDIIPNLLHYRQISKLRSTYVEGLLKVIHGKSNKIHTRFNQALTQTGRLSSQDPNLQNIPIRLEEGRKIRKVFVPSEENWYILAADYSQIELRVLAHMSGDEKLMEAFHEGQDVHTKTAMDVFDVSKDDVTDTMRRNAKAVNFGIVYGISDYGLSQNLGITRKEAQSFIDKYFETYPNVKRYMDESIAYAKEHGYVTTLLKRRRYLHDINNRNFNLRSFAERTAMNTPIQGTAADIIKKAMVDVANTLNDQSLKSRLLLQVHDELIFEVPESELETMKQLVSDLMSQTISLDVPLVVDVEFGKTWYEAK</sequence>
<dbReference type="PANTHER" id="PTHR10133">
    <property type="entry name" value="DNA POLYMERASE I"/>
    <property type="match status" value="1"/>
</dbReference>
<keyword evidence="12 17" id="KW-0239">DNA-directed DNA polymerase</keyword>
<dbReference type="CDD" id="cd09859">
    <property type="entry name" value="PIN_53EXO"/>
    <property type="match status" value="1"/>
</dbReference>
<keyword evidence="9 17" id="KW-0227">DNA damage</keyword>
<keyword evidence="14 17" id="KW-0234">DNA repair</keyword>
<evidence type="ECO:0000256" key="7">
    <source>
        <dbReference type="ARBA" id="ARBA00022705"/>
    </source>
</evidence>
<evidence type="ECO:0000256" key="1">
    <source>
        <dbReference type="ARBA" id="ARBA00007705"/>
    </source>
</evidence>
<dbReference type="InterPro" id="IPR020045">
    <property type="entry name" value="DNA_polI_H3TH"/>
</dbReference>
<dbReference type="Gene3D" id="3.40.50.1010">
    <property type="entry name" value="5'-nuclease"/>
    <property type="match status" value="1"/>
</dbReference>
<dbReference type="InterPro" id="IPR008918">
    <property type="entry name" value="HhH2"/>
</dbReference>
<dbReference type="RefSeq" id="WP_204695855.1">
    <property type="nucleotide sequence ID" value="NZ_JAFBEC010000002.1"/>
</dbReference>
<evidence type="ECO:0000259" key="20">
    <source>
        <dbReference type="SMART" id="SM00482"/>
    </source>
</evidence>
<dbReference type="SMART" id="SM00279">
    <property type="entry name" value="HhH2"/>
    <property type="match status" value="1"/>
</dbReference>
<keyword evidence="13 17" id="KW-0238">DNA-binding</keyword>
<dbReference type="SMART" id="SM00475">
    <property type="entry name" value="53EXOc"/>
    <property type="match status" value="1"/>
</dbReference>
<evidence type="ECO:0000256" key="8">
    <source>
        <dbReference type="ARBA" id="ARBA00022722"/>
    </source>
</evidence>
<evidence type="ECO:0000256" key="10">
    <source>
        <dbReference type="ARBA" id="ARBA00022801"/>
    </source>
</evidence>
<dbReference type="Pfam" id="PF22619">
    <property type="entry name" value="DNA_polI_exo1"/>
    <property type="match status" value="1"/>
</dbReference>
<dbReference type="NCBIfam" id="TIGR00593">
    <property type="entry name" value="pola"/>
    <property type="match status" value="1"/>
</dbReference>
<dbReference type="Gene3D" id="3.30.70.370">
    <property type="match status" value="1"/>
</dbReference>
<comment type="subunit">
    <text evidence="2 17">Single-chain monomer with multiple functions.</text>
</comment>
<keyword evidence="5 17" id="KW-0808">Transferase</keyword>
<evidence type="ECO:0000313" key="22">
    <source>
        <dbReference type="Proteomes" id="UP000741863"/>
    </source>
</evidence>
<dbReference type="SUPFAM" id="SSF47807">
    <property type="entry name" value="5' to 3' exonuclease, C-terminal subdomain"/>
    <property type="match status" value="1"/>
</dbReference>
<evidence type="ECO:0000256" key="14">
    <source>
        <dbReference type="ARBA" id="ARBA00023204"/>
    </source>
</evidence>
<dbReference type="InterPro" id="IPR002298">
    <property type="entry name" value="DNA_polymerase_A"/>
</dbReference>
<reference evidence="21 22" key="1">
    <citation type="submission" date="2021-01" db="EMBL/GenBank/DDBJ databases">
        <title>Genomic Encyclopedia of Type Strains, Phase IV (KMG-IV): sequencing the most valuable type-strain genomes for metagenomic binning, comparative biology and taxonomic classification.</title>
        <authorList>
            <person name="Goeker M."/>
        </authorList>
    </citation>
    <scope>NUCLEOTIDE SEQUENCE [LARGE SCALE GENOMIC DNA]</scope>
    <source>
        <strain evidence="21 22">DSM 25540</strain>
    </source>
</reference>
<dbReference type="EC" id="2.7.7.7" evidence="3 16"/>
<evidence type="ECO:0000259" key="19">
    <source>
        <dbReference type="SMART" id="SM00475"/>
    </source>
</evidence>
<comment type="catalytic activity">
    <reaction evidence="15 17">
        <text>DNA(n) + a 2'-deoxyribonucleoside 5'-triphosphate = DNA(n+1) + diphosphate</text>
        <dbReference type="Rhea" id="RHEA:22508"/>
        <dbReference type="Rhea" id="RHEA-COMP:17339"/>
        <dbReference type="Rhea" id="RHEA-COMP:17340"/>
        <dbReference type="ChEBI" id="CHEBI:33019"/>
        <dbReference type="ChEBI" id="CHEBI:61560"/>
        <dbReference type="ChEBI" id="CHEBI:173112"/>
        <dbReference type="EC" id="2.7.7.7"/>
    </reaction>
</comment>
<dbReference type="EMBL" id="JAFBEC010000002">
    <property type="protein sequence ID" value="MBM7631801.1"/>
    <property type="molecule type" value="Genomic_DNA"/>
</dbReference>
<evidence type="ECO:0000259" key="18">
    <source>
        <dbReference type="SMART" id="SM00474"/>
    </source>
</evidence>
<dbReference type="InterPro" id="IPR002562">
    <property type="entry name" value="3'-5'_exonuclease_dom"/>
</dbReference>
<evidence type="ECO:0000256" key="11">
    <source>
        <dbReference type="ARBA" id="ARBA00022839"/>
    </source>
</evidence>
<proteinExistence type="inferred from homology"/>
<evidence type="ECO:0000256" key="4">
    <source>
        <dbReference type="ARBA" id="ARBA00020311"/>
    </source>
</evidence>
<dbReference type="CDD" id="cd08637">
    <property type="entry name" value="DNA_pol_A_pol_I_C"/>
    <property type="match status" value="1"/>
</dbReference>
<dbReference type="GO" id="GO:0003887">
    <property type="term" value="F:DNA-directed DNA polymerase activity"/>
    <property type="evidence" value="ECO:0007669"/>
    <property type="project" value="UniProtKB-EC"/>
</dbReference>
<feature type="domain" description="DNA-directed DNA polymerase family A palm" evidence="20">
    <location>
        <begin position="637"/>
        <end position="844"/>
    </location>
</feature>
<dbReference type="SMART" id="SM00482">
    <property type="entry name" value="POLAc"/>
    <property type="match status" value="1"/>
</dbReference>
<accession>A0ABS2P9I3</accession>